<dbReference type="AlphaFoldDB" id="A0A6M3IQ23"/>
<protein>
    <submittedName>
        <fullName evidence="1">Putative tail protein</fullName>
    </submittedName>
</protein>
<name>A0A6M3IQ23_9ZZZZ</name>
<proteinExistence type="predicted"/>
<accession>A0A6M3IQ23</accession>
<evidence type="ECO:0000313" key="1">
    <source>
        <dbReference type="EMBL" id="QJA59381.1"/>
    </source>
</evidence>
<reference evidence="1" key="1">
    <citation type="submission" date="2020-03" db="EMBL/GenBank/DDBJ databases">
        <title>The deep terrestrial virosphere.</title>
        <authorList>
            <person name="Holmfeldt K."/>
            <person name="Nilsson E."/>
            <person name="Simone D."/>
            <person name="Lopez-Fernandez M."/>
            <person name="Wu X."/>
            <person name="de Brujin I."/>
            <person name="Lundin D."/>
            <person name="Andersson A."/>
            <person name="Bertilsson S."/>
            <person name="Dopson M."/>
        </authorList>
    </citation>
    <scope>NUCLEOTIDE SEQUENCE</scope>
    <source>
        <strain evidence="1">MM415B01303</strain>
    </source>
</reference>
<gene>
    <name evidence="1" type="ORF">MM415B01303_0016</name>
</gene>
<dbReference type="EMBL" id="MT141367">
    <property type="protein sequence ID" value="QJA59381.1"/>
    <property type="molecule type" value="Genomic_DNA"/>
</dbReference>
<organism evidence="1">
    <name type="scientific">viral metagenome</name>
    <dbReference type="NCBI Taxonomy" id="1070528"/>
    <lineage>
        <taxon>unclassified sequences</taxon>
        <taxon>metagenomes</taxon>
        <taxon>organismal metagenomes</taxon>
    </lineage>
</organism>
<sequence>MAVATYEVWADWFQFHEEGKELINVSITKALAATGNYIIGDVLSENESTGTAWTFSDAVKQNGCSGEITKAQAICETTSLAPRLTLYLFTTVPTSQLNDNAPNTALLHADLASYIGKIDFPPMEDLGGDSETIATPSTYGNLPLAFTCASGANDLYGILVTRDAITGESAGDDITINLTIEQTYLGEDLTGDVKSIHFNRGKSDELGKAEVGQLSLTLNNDSGNYSPSYSSGDYYGYLKPKRVVGIRAYDDDYNYQLFYGFIEEIIPHPHKTEQDAIITASDGIDYLSRHDMATALYKDVKTGIIHDYILTDANWLRLARLDDGQDTVPYWYGHGVKSRTAQEEIDDNEQGFSYVDGFGYFNFEDRHHRSIAEHQTSQATFDNTMSNIFYSLNPKNVYNIIRATVTPWELQSSTTLWTLEEIPSIPIGESKTWWADASINGESVFVDAWTTLVASTDYTANSQSDGGGSDMTSDIAVTLNKLAKTLKITLTNNGTSITYITLLQARGTYYDDKTKVTLKAEDTTSQDNYQKRTFKLDGKYMADTDKAQDYVNYAIGKYKNPRAEISMSIMNQDDTVLAQILGLEISDRITVVNDNLGLNSDYFVDYMGHDISMGGKLHTVTYRLADCINEDFWALGYSALASSTESGQTKLGY</sequence>